<dbReference type="RefSeq" id="WP_115453349.1">
    <property type="nucleotide sequence ID" value="NZ_QNQT01000009.1"/>
</dbReference>
<comment type="caution">
    <text evidence="1">The sequence shown here is derived from an EMBL/GenBank/DDBJ whole genome shotgun (WGS) entry which is preliminary data.</text>
</comment>
<dbReference type="AlphaFoldDB" id="A0A3D8GM60"/>
<evidence type="ECO:0008006" key="3">
    <source>
        <dbReference type="Google" id="ProtNLM"/>
    </source>
</evidence>
<reference evidence="1 2" key="1">
    <citation type="submission" date="2018-07" db="EMBL/GenBank/DDBJ databases">
        <title>Bacillus sp. YLB-04 draft genome sequence.</title>
        <authorList>
            <person name="Yu L."/>
            <person name="Tang X."/>
        </authorList>
    </citation>
    <scope>NUCLEOTIDE SEQUENCE [LARGE SCALE GENOMIC DNA]</scope>
    <source>
        <strain evidence="1 2">YLB-04</strain>
    </source>
</reference>
<name>A0A3D8GM60_9BACI</name>
<dbReference type="EMBL" id="QNQT01000009">
    <property type="protein sequence ID" value="RDU35565.1"/>
    <property type="molecule type" value="Genomic_DNA"/>
</dbReference>
<gene>
    <name evidence="1" type="ORF">DRW41_17675</name>
</gene>
<evidence type="ECO:0000313" key="1">
    <source>
        <dbReference type="EMBL" id="RDU35565.1"/>
    </source>
</evidence>
<organism evidence="1 2">
    <name type="scientific">Neobacillus piezotolerans</name>
    <dbReference type="NCBI Taxonomy" id="2259171"/>
    <lineage>
        <taxon>Bacteria</taxon>
        <taxon>Bacillati</taxon>
        <taxon>Bacillota</taxon>
        <taxon>Bacilli</taxon>
        <taxon>Bacillales</taxon>
        <taxon>Bacillaceae</taxon>
        <taxon>Neobacillus</taxon>
    </lineage>
</organism>
<evidence type="ECO:0000313" key="2">
    <source>
        <dbReference type="Proteomes" id="UP000257144"/>
    </source>
</evidence>
<dbReference type="OrthoDB" id="2938417at2"/>
<proteinExistence type="predicted"/>
<keyword evidence="2" id="KW-1185">Reference proteome</keyword>
<sequence>MEGALIIGVFERLGFHLCKKLLEMGYEVRGISLNPSPDGSEEDMELEIGRNSNFEKLPIESARALCGRDQALIFSLYDLYTERKITRPHSERLAGDLEELIRLNDKWDSVVLLIPDSLGRQHPEECEINPIEKAVELAEGSAERVLRVILPSNGNTRPVEEQSAKKNICQNAGQTPSESCEGSDWREAAERIALLIDQGETGTRILEGIYK</sequence>
<protein>
    <recommendedName>
        <fullName evidence="3">NAD(P)-binding domain-containing protein</fullName>
    </recommendedName>
</protein>
<dbReference type="Proteomes" id="UP000257144">
    <property type="component" value="Unassembled WGS sequence"/>
</dbReference>
<accession>A0A3D8GM60</accession>